<feature type="compositionally biased region" description="Acidic residues" evidence="1">
    <location>
        <begin position="26"/>
        <end position="53"/>
    </location>
</feature>
<name>A0AAV6GNS4_9TELE</name>
<feature type="compositionally biased region" description="Basic and acidic residues" evidence="1">
    <location>
        <begin position="54"/>
        <end position="65"/>
    </location>
</feature>
<dbReference type="EMBL" id="JADWDJ010000008">
    <property type="protein sequence ID" value="KAG5276843.1"/>
    <property type="molecule type" value="Genomic_DNA"/>
</dbReference>
<comment type="caution">
    <text evidence="2">The sequence shown here is derived from an EMBL/GenBank/DDBJ whole genome shotgun (WGS) entry which is preliminary data.</text>
</comment>
<evidence type="ECO:0000256" key="1">
    <source>
        <dbReference type="SAM" id="MobiDB-lite"/>
    </source>
</evidence>
<gene>
    <name evidence="2" type="ORF">AALO_G00110430</name>
</gene>
<reference evidence="2" key="1">
    <citation type="submission" date="2020-10" db="EMBL/GenBank/DDBJ databases">
        <title>Chromosome-scale genome assembly of the Allis shad, Alosa alosa.</title>
        <authorList>
            <person name="Margot Z."/>
            <person name="Christophe K."/>
            <person name="Cabau C."/>
            <person name="Louis A."/>
            <person name="Berthelot C."/>
            <person name="Parey E."/>
            <person name="Roest Crollius H."/>
            <person name="Montfort J."/>
            <person name="Robinson-Rechavi M."/>
            <person name="Bucao C."/>
            <person name="Bouchez O."/>
            <person name="Gislard M."/>
            <person name="Lluch J."/>
            <person name="Milhes M."/>
            <person name="Lampietro C."/>
            <person name="Lopez Roques C."/>
            <person name="Donnadieu C."/>
            <person name="Braasch I."/>
            <person name="Desvignes T."/>
            <person name="Postlethwait J."/>
            <person name="Bobe J."/>
            <person name="Guiguen Y."/>
        </authorList>
    </citation>
    <scope>NUCLEOTIDE SEQUENCE</scope>
    <source>
        <strain evidence="2">M-15738</strain>
        <tissue evidence="2">Blood</tissue>
    </source>
</reference>
<evidence type="ECO:0000313" key="2">
    <source>
        <dbReference type="EMBL" id="KAG5276843.1"/>
    </source>
</evidence>
<sequence>MDSTRRGASEKKDRHMGERGAVAGVEAEEESAVAAEEESAVEAEEVAMDAGEPESERRQERERTQKRERRVPWRQPWRQERKGLQLPWE</sequence>
<feature type="compositionally biased region" description="Basic and acidic residues" evidence="1">
    <location>
        <begin position="1"/>
        <end position="18"/>
    </location>
</feature>
<feature type="region of interest" description="Disordered" evidence="1">
    <location>
        <begin position="1"/>
        <end position="89"/>
    </location>
</feature>
<keyword evidence="3" id="KW-1185">Reference proteome</keyword>
<dbReference type="Proteomes" id="UP000823561">
    <property type="component" value="Chromosome 8"/>
</dbReference>
<proteinExistence type="predicted"/>
<protein>
    <submittedName>
        <fullName evidence="2">Uncharacterized protein</fullName>
    </submittedName>
</protein>
<dbReference type="AlphaFoldDB" id="A0AAV6GNS4"/>
<accession>A0AAV6GNS4</accession>
<organism evidence="2 3">
    <name type="scientific">Alosa alosa</name>
    <name type="common">allis shad</name>
    <dbReference type="NCBI Taxonomy" id="278164"/>
    <lineage>
        <taxon>Eukaryota</taxon>
        <taxon>Metazoa</taxon>
        <taxon>Chordata</taxon>
        <taxon>Craniata</taxon>
        <taxon>Vertebrata</taxon>
        <taxon>Euteleostomi</taxon>
        <taxon>Actinopterygii</taxon>
        <taxon>Neopterygii</taxon>
        <taxon>Teleostei</taxon>
        <taxon>Clupei</taxon>
        <taxon>Clupeiformes</taxon>
        <taxon>Clupeoidei</taxon>
        <taxon>Clupeidae</taxon>
        <taxon>Alosa</taxon>
    </lineage>
</organism>
<evidence type="ECO:0000313" key="3">
    <source>
        <dbReference type="Proteomes" id="UP000823561"/>
    </source>
</evidence>